<evidence type="ECO:0000256" key="2">
    <source>
        <dbReference type="ARBA" id="ARBA00022737"/>
    </source>
</evidence>
<gene>
    <name evidence="5" type="ORF">H257_15598</name>
</gene>
<reference evidence="5" key="1">
    <citation type="submission" date="2013-12" db="EMBL/GenBank/DDBJ databases">
        <title>The Genome Sequence of Aphanomyces astaci APO3.</title>
        <authorList>
            <consortium name="The Broad Institute Genomics Platform"/>
            <person name="Russ C."/>
            <person name="Tyler B."/>
            <person name="van West P."/>
            <person name="Dieguez-Uribeondo J."/>
            <person name="Young S.K."/>
            <person name="Zeng Q."/>
            <person name="Gargeya S."/>
            <person name="Fitzgerald M."/>
            <person name="Abouelleil A."/>
            <person name="Alvarado L."/>
            <person name="Chapman S.B."/>
            <person name="Gainer-Dewar J."/>
            <person name="Goldberg J."/>
            <person name="Griggs A."/>
            <person name="Gujja S."/>
            <person name="Hansen M."/>
            <person name="Howarth C."/>
            <person name="Imamovic A."/>
            <person name="Ireland A."/>
            <person name="Larimer J."/>
            <person name="McCowan C."/>
            <person name="Murphy C."/>
            <person name="Pearson M."/>
            <person name="Poon T.W."/>
            <person name="Priest M."/>
            <person name="Roberts A."/>
            <person name="Saif S."/>
            <person name="Shea T."/>
            <person name="Sykes S."/>
            <person name="Wortman J."/>
            <person name="Nusbaum C."/>
            <person name="Birren B."/>
        </authorList>
    </citation>
    <scope>NUCLEOTIDE SEQUENCE [LARGE SCALE GENOMIC DNA]</scope>
    <source>
        <strain evidence="5">APO3</strain>
    </source>
</reference>
<dbReference type="InterPro" id="IPR011992">
    <property type="entry name" value="EF-hand-dom_pair"/>
</dbReference>
<dbReference type="PANTHER" id="PTHR23048">
    <property type="entry name" value="MYOSIN LIGHT CHAIN 1, 3"/>
    <property type="match status" value="1"/>
</dbReference>
<dbReference type="OrthoDB" id="252964at2759"/>
<proteinExistence type="predicted"/>
<evidence type="ECO:0000256" key="3">
    <source>
        <dbReference type="ARBA" id="ARBA00022837"/>
    </source>
</evidence>
<evidence type="ECO:0000313" key="5">
    <source>
        <dbReference type="EMBL" id="ETV68435.1"/>
    </source>
</evidence>
<dbReference type="Gene3D" id="1.20.890.10">
    <property type="entry name" value="cAMP-dependent protein kinase regulatory subunit, dimerization-anchoring domain"/>
    <property type="match status" value="1"/>
</dbReference>
<organism evidence="5">
    <name type="scientific">Aphanomyces astaci</name>
    <name type="common">Crayfish plague agent</name>
    <dbReference type="NCBI Taxonomy" id="112090"/>
    <lineage>
        <taxon>Eukaryota</taxon>
        <taxon>Sar</taxon>
        <taxon>Stramenopiles</taxon>
        <taxon>Oomycota</taxon>
        <taxon>Saprolegniomycetes</taxon>
        <taxon>Saprolegniales</taxon>
        <taxon>Verrucalvaceae</taxon>
        <taxon>Aphanomyces</taxon>
    </lineage>
</organism>
<dbReference type="GO" id="GO:0005509">
    <property type="term" value="F:calcium ion binding"/>
    <property type="evidence" value="ECO:0007669"/>
    <property type="project" value="InterPro"/>
</dbReference>
<dbReference type="GO" id="GO:0016460">
    <property type="term" value="C:myosin II complex"/>
    <property type="evidence" value="ECO:0007669"/>
    <property type="project" value="TreeGrafter"/>
</dbReference>
<dbReference type="PROSITE" id="PS00018">
    <property type="entry name" value="EF_HAND_1"/>
    <property type="match status" value="1"/>
</dbReference>
<protein>
    <recommendedName>
        <fullName evidence="1">Calmodulin</fullName>
    </recommendedName>
</protein>
<dbReference type="PANTHER" id="PTHR23048:SF0">
    <property type="entry name" value="CALMODULIN LIKE 3"/>
    <property type="match status" value="1"/>
</dbReference>
<dbReference type="InterPro" id="IPR018247">
    <property type="entry name" value="EF_Hand_1_Ca_BS"/>
</dbReference>
<dbReference type="InterPro" id="IPR050230">
    <property type="entry name" value="CALM/Myosin/TropC-like"/>
</dbReference>
<dbReference type="AlphaFoldDB" id="W4FLS9"/>
<dbReference type="GeneID" id="20817594"/>
<dbReference type="VEuPathDB" id="FungiDB:H257_15598"/>
<keyword evidence="3" id="KW-0106">Calcium</keyword>
<dbReference type="SUPFAM" id="SSF47473">
    <property type="entry name" value="EF-hand"/>
    <property type="match status" value="1"/>
</dbReference>
<dbReference type="SUPFAM" id="SSF47391">
    <property type="entry name" value="Dimerization-anchoring domain of cAMP-dependent PK regulatory subunit"/>
    <property type="match status" value="1"/>
</dbReference>
<dbReference type="Gene3D" id="1.10.238.10">
    <property type="entry name" value="EF-hand"/>
    <property type="match status" value="2"/>
</dbReference>
<dbReference type="PROSITE" id="PS50222">
    <property type="entry name" value="EF_HAND_2"/>
    <property type="match status" value="1"/>
</dbReference>
<keyword evidence="2" id="KW-0677">Repeat</keyword>
<dbReference type="EMBL" id="KI913185">
    <property type="protein sequence ID" value="ETV68435.1"/>
    <property type="molecule type" value="Genomic_DNA"/>
</dbReference>
<accession>W4FLS9</accession>
<sequence length="454" mass="50863">MASRYAKNIKVPAEFPEMLRNFAREVLRHQDKIKTRDDILQYGIRYFTEVTEKNAGVNNGAQDEKEVYMTMSDDEIEEYMWQIFRASDPGSVGNLDECDFKKVFHEMGDYLHLSALERKKCAAEADELDNSTFSYAAFIPSALRVISTIKKKRNIESHDVAGASKELVVETSNSLSHGLLREEFESLLREILHNIDIDNTGTLTRADFMGCLQDADLGLTRKETNLVLFDTPSDESGRVAYGDVIPIVFDVLVHAAANDLLDMPRTEDQIEIVLTRALSSGDEDGTGLLSFAAIKTLLRAAGLGLTRIQIIALMSEAQEEEDDSVAYDRFVKNIAPMALSFIDYDHQAKMAQIVPAYRSTEEYFTVQGMNQQEFENALGIAFEAIDETHRGSVPRHEVVEAIQNALPKISSKHVSTLLALGDVDANGDMEYAVKIHNGFQALQWLQEYEALGKQ</sequence>
<dbReference type="InterPro" id="IPR002048">
    <property type="entry name" value="EF_hand_dom"/>
</dbReference>
<evidence type="ECO:0000256" key="1">
    <source>
        <dbReference type="ARBA" id="ARBA00020786"/>
    </source>
</evidence>
<dbReference type="RefSeq" id="XP_009842061.1">
    <property type="nucleotide sequence ID" value="XM_009843759.1"/>
</dbReference>
<evidence type="ECO:0000259" key="4">
    <source>
        <dbReference type="PROSITE" id="PS50222"/>
    </source>
</evidence>
<name>W4FLS9_APHAT</name>
<feature type="domain" description="EF-hand" evidence="4">
    <location>
        <begin position="183"/>
        <end position="218"/>
    </location>
</feature>